<dbReference type="AlphaFoldDB" id="A0A7S2B723"/>
<dbReference type="Pfam" id="PF00112">
    <property type="entry name" value="Peptidase_C1"/>
    <property type="match status" value="1"/>
</dbReference>
<proteinExistence type="predicted"/>
<protein>
    <recommendedName>
        <fullName evidence="1">Peptidase C1A papain C-terminal domain-containing protein</fullName>
    </recommendedName>
</protein>
<feature type="domain" description="Peptidase C1A papain C-terminal" evidence="1">
    <location>
        <begin position="146"/>
        <end position="174"/>
    </location>
</feature>
<evidence type="ECO:0000313" key="2">
    <source>
        <dbReference type="EMBL" id="CAD9388140.1"/>
    </source>
</evidence>
<dbReference type="GO" id="GO:0006508">
    <property type="term" value="P:proteolysis"/>
    <property type="evidence" value="ECO:0007669"/>
    <property type="project" value="InterPro"/>
</dbReference>
<dbReference type="GO" id="GO:0008234">
    <property type="term" value="F:cysteine-type peptidase activity"/>
    <property type="evidence" value="ECO:0007669"/>
    <property type="project" value="InterPro"/>
</dbReference>
<name>A0A7S2B723_9EUKA</name>
<reference evidence="2" key="1">
    <citation type="submission" date="2021-01" db="EMBL/GenBank/DDBJ databases">
        <authorList>
            <person name="Corre E."/>
            <person name="Pelletier E."/>
            <person name="Niang G."/>
            <person name="Scheremetjew M."/>
            <person name="Finn R."/>
            <person name="Kale V."/>
            <person name="Holt S."/>
            <person name="Cochrane G."/>
            <person name="Meng A."/>
            <person name="Brown T."/>
            <person name="Cohen L."/>
        </authorList>
    </citation>
    <scope>NUCLEOTIDE SEQUENCE</scope>
    <source>
        <strain evidence="2">UTEX LB 985</strain>
    </source>
</reference>
<dbReference type="EMBL" id="HBGU01000159">
    <property type="protein sequence ID" value="CAD9388140.1"/>
    <property type="molecule type" value="Transcribed_RNA"/>
</dbReference>
<evidence type="ECO:0000259" key="1">
    <source>
        <dbReference type="Pfam" id="PF00112"/>
    </source>
</evidence>
<organism evidence="2">
    <name type="scientific">Haptolina brevifila</name>
    <dbReference type="NCBI Taxonomy" id="156173"/>
    <lineage>
        <taxon>Eukaryota</taxon>
        <taxon>Haptista</taxon>
        <taxon>Haptophyta</taxon>
        <taxon>Prymnesiophyceae</taxon>
        <taxon>Prymnesiales</taxon>
        <taxon>Prymnesiaceae</taxon>
        <taxon>Haptolina</taxon>
    </lineage>
</organism>
<dbReference type="InterPro" id="IPR038765">
    <property type="entry name" value="Papain-like_cys_pep_sf"/>
</dbReference>
<dbReference type="Gene3D" id="3.90.70.10">
    <property type="entry name" value="Cysteine proteinases"/>
    <property type="match status" value="1"/>
</dbReference>
<gene>
    <name evidence="2" type="ORF">CBRE1094_LOCUS77</name>
</gene>
<dbReference type="SUPFAM" id="SSF54001">
    <property type="entry name" value="Cysteine proteinases"/>
    <property type="match status" value="1"/>
</dbReference>
<accession>A0A7S2B723</accession>
<sequence length="196" mass="20825">MAVSLDPAGYKGYYGGIINCTANHGVDHANVLVGYGLENPPKLCASQPTNSSYATYCDTDWTGRIWWKPYKTTSIEECCAACAAINGTGNPPAWNTPACGAGVLLDGTCFLMATAGTGHHTPGMPVSKKNITTCIPFARTPVSNAPMPYWIVKNSWGAAFGEGGFARYLFGNNCFRGIIQPYINGTINGTIKGKLQ</sequence>
<dbReference type="InterPro" id="IPR000668">
    <property type="entry name" value="Peptidase_C1A_C"/>
</dbReference>